<proteinExistence type="predicted"/>
<keyword evidence="3" id="KW-1185">Reference proteome</keyword>
<evidence type="ECO:0000313" key="3">
    <source>
        <dbReference type="Proteomes" id="UP000660262"/>
    </source>
</evidence>
<dbReference type="PANTHER" id="PTHR45912">
    <property type="entry name" value="CILIA- AND FLAGELLA-ASSOCIATED PROTEIN 47"/>
    <property type="match status" value="1"/>
</dbReference>
<sequence>MTSEVGLRTETTVSVTNPTAEEIVLSLSSDNPRNFVPNPAAGLVLPPFGTGEVHIEYAPSSLGTVERGVVSLSHRNAGTWEYEISGTGTPPTTMEETNISCVVSQSATAHLAFRNPFSYSLVCDVRLEQSGEKSEPFKLLIPTRKSARGYTVAPFGQLTIPLVYSPDEMRESRGSVVIDAVPRTPADAAIESSVDDDIPPSEASTDTLSTAVAGGAVRWTYPIVGVAEAAGVGAVLRFEGKARRRLDETFEVTLSGLTEENHGEEFTCKVLADAEHAAALAKSLFVTPLSDKIDLNAPLRFRLTFTPLKTMQAQVAFVVTKASGGRWRFVLQLDVSGPEPDGRVVVTAAVHEIGSTALAIRQEGGTPVKFEAKILDLGNVSSIDELTVSPTSGTMPTDGPLILNIGYAPVEYGKESSGLLVVTSDQQEWTYMLRGTLPAYVPPAVGPKVSTNLGEKSKTALSTAIKHGTHVPFVKQNLSLKDVKRHTTDITGKDAASSAISFYHLGTGSDQRSLT</sequence>
<reference evidence="2" key="1">
    <citation type="submission" date="2020-10" db="EMBL/GenBank/DDBJ databases">
        <title>Unveiling of a novel bifunctional photoreceptor, Dualchrome1, isolated from a cosmopolitan green alga.</title>
        <authorList>
            <person name="Suzuki S."/>
            <person name="Kawachi M."/>
        </authorList>
    </citation>
    <scope>NUCLEOTIDE SEQUENCE</scope>
    <source>
        <strain evidence="2">NIES 2893</strain>
    </source>
</reference>
<organism evidence="2 3">
    <name type="scientific">Pycnococcus provasolii</name>
    <dbReference type="NCBI Taxonomy" id="41880"/>
    <lineage>
        <taxon>Eukaryota</taxon>
        <taxon>Viridiplantae</taxon>
        <taxon>Chlorophyta</taxon>
        <taxon>Pseudoscourfieldiophyceae</taxon>
        <taxon>Pseudoscourfieldiales</taxon>
        <taxon>Pycnococcaceae</taxon>
        <taxon>Pycnococcus</taxon>
    </lineage>
</organism>
<name>A0A830HTZ3_9CHLO</name>
<dbReference type="InterPro" id="IPR013783">
    <property type="entry name" value="Ig-like_fold"/>
</dbReference>
<dbReference type="Pfam" id="PF26579">
    <property type="entry name" value="Ig_CFAP47"/>
    <property type="match status" value="1"/>
</dbReference>
<comment type="caution">
    <text evidence="2">The sequence shown here is derived from an EMBL/GenBank/DDBJ whole genome shotgun (WGS) entry which is preliminary data.</text>
</comment>
<dbReference type="GO" id="GO:0060271">
    <property type="term" value="P:cilium assembly"/>
    <property type="evidence" value="ECO:0007669"/>
    <property type="project" value="TreeGrafter"/>
</dbReference>
<dbReference type="PANTHER" id="PTHR45912:SF3">
    <property type="entry name" value="CILIA- AND FLAGELLA-ASSOCIATED PROTEIN 47"/>
    <property type="match status" value="1"/>
</dbReference>
<dbReference type="Proteomes" id="UP000660262">
    <property type="component" value="Unassembled WGS sequence"/>
</dbReference>
<dbReference type="InterPro" id="IPR058952">
    <property type="entry name" value="Ig_CFAP47"/>
</dbReference>
<accession>A0A830HTZ3</accession>
<dbReference type="EMBL" id="BNJQ01000030">
    <property type="protein sequence ID" value="GHP10654.1"/>
    <property type="molecule type" value="Genomic_DNA"/>
</dbReference>
<feature type="domain" description="CFAP47-like immunoglobulin-like" evidence="1">
    <location>
        <begin position="227"/>
        <end position="335"/>
    </location>
</feature>
<dbReference type="Gene3D" id="2.60.40.10">
    <property type="entry name" value="Immunoglobulins"/>
    <property type="match status" value="1"/>
</dbReference>
<dbReference type="AlphaFoldDB" id="A0A830HTZ3"/>
<evidence type="ECO:0000259" key="1">
    <source>
        <dbReference type="Pfam" id="PF26579"/>
    </source>
</evidence>
<protein>
    <submittedName>
        <fullName evidence="2">Chromosome X 22</fullName>
    </submittedName>
</protein>
<dbReference type="OrthoDB" id="10060824at2759"/>
<dbReference type="GO" id="GO:0005929">
    <property type="term" value="C:cilium"/>
    <property type="evidence" value="ECO:0007669"/>
    <property type="project" value="TreeGrafter"/>
</dbReference>
<evidence type="ECO:0000313" key="2">
    <source>
        <dbReference type="EMBL" id="GHP10654.1"/>
    </source>
</evidence>
<gene>
    <name evidence="2" type="ORF">PPROV_000938500</name>
</gene>